<name>A0ABW3D175_9FLAO</name>
<dbReference type="InterPro" id="IPR006311">
    <property type="entry name" value="TAT_signal"/>
</dbReference>
<dbReference type="RefSeq" id="WP_386408393.1">
    <property type="nucleotide sequence ID" value="NZ_JBHTJH010000017.1"/>
</dbReference>
<dbReference type="Proteomes" id="UP001596978">
    <property type="component" value="Unassembled WGS sequence"/>
</dbReference>
<dbReference type="PANTHER" id="PTHR43737">
    <property type="entry name" value="BLL7424 PROTEIN"/>
    <property type="match status" value="1"/>
</dbReference>
<accession>A0ABW3D175</accession>
<keyword evidence="2" id="KW-1185">Reference proteome</keyword>
<gene>
    <name evidence="1" type="ORF">ACFQ1M_11670</name>
</gene>
<dbReference type="Gene3D" id="2.60.40.4070">
    <property type="match status" value="1"/>
</dbReference>
<evidence type="ECO:0000313" key="1">
    <source>
        <dbReference type="EMBL" id="MFD0862862.1"/>
    </source>
</evidence>
<dbReference type="PANTHER" id="PTHR43737:SF1">
    <property type="entry name" value="DUF1501 DOMAIN-CONTAINING PROTEIN"/>
    <property type="match status" value="1"/>
</dbReference>
<evidence type="ECO:0000313" key="2">
    <source>
        <dbReference type="Proteomes" id="UP001596978"/>
    </source>
</evidence>
<sequence>MCNHHIIPGFRKEDSNHNAHHEEWSRRSFIQALGLFGGGAMMLGSRSLTASNPSPLSAALSAAETDRILVIIRLKGGNDGLNTIIPLSQYDDYANLRPNIRIQEGSYFNLSDEYAMPNFMNSLESFWGDGKMKVVHGVGYPDQNLSHFRSSDIWASAEPTTEIQSGWLGRYFESLYPDYLANPPEKPAAVQIGSIGNLIFDGVDNNYAFAVANPDQLNEIASSGNAHDLDNLPDCAYGEQLGFMRGITNTTYRYAGVIHDAYTAASNASTYGDNELAAQLSIVARLIKGNLGSKVYMVSIDGFDTHANQEVDHQQLLSSVADTITAFYSDLEAGGMDSEVLSMTISEFGRRVEQNGSQGTDHGSCAPMMLFGPALNGNGFVGNHPSLTNLDQNGNMFFQNDFRQIYATILQEWLCLDAQMVNDALLGEQYESAPLGFGCSTLSVDDFSDIQAFQHFATYEGNQTMINYIMPRASRVVIKLYNIIGQEVATLQDSFSLEGKHAINVRQASGQRLATGQYVYRISAGNNNFSKSILVK</sequence>
<dbReference type="PROSITE" id="PS51318">
    <property type="entry name" value="TAT"/>
    <property type="match status" value="1"/>
</dbReference>
<dbReference type="InterPro" id="IPR010869">
    <property type="entry name" value="DUF1501"/>
</dbReference>
<dbReference type="EMBL" id="JBHTJH010000017">
    <property type="protein sequence ID" value="MFD0862862.1"/>
    <property type="molecule type" value="Genomic_DNA"/>
</dbReference>
<organism evidence="1 2">
    <name type="scientific">Sungkyunkwania multivorans</name>
    <dbReference type="NCBI Taxonomy" id="1173618"/>
    <lineage>
        <taxon>Bacteria</taxon>
        <taxon>Pseudomonadati</taxon>
        <taxon>Bacteroidota</taxon>
        <taxon>Flavobacteriia</taxon>
        <taxon>Flavobacteriales</taxon>
        <taxon>Flavobacteriaceae</taxon>
        <taxon>Sungkyunkwania</taxon>
    </lineage>
</organism>
<dbReference type="Pfam" id="PF07394">
    <property type="entry name" value="DUF1501"/>
    <property type="match status" value="1"/>
</dbReference>
<protein>
    <submittedName>
        <fullName evidence="1">DUF1501 domain-containing protein</fullName>
    </submittedName>
</protein>
<reference evidence="2" key="1">
    <citation type="journal article" date="2019" name="Int. J. Syst. Evol. Microbiol.">
        <title>The Global Catalogue of Microorganisms (GCM) 10K type strain sequencing project: providing services to taxonomists for standard genome sequencing and annotation.</title>
        <authorList>
            <consortium name="The Broad Institute Genomics Platform"/>
            <consortium name="The Broad Institute Genome Sequencing Center for Infectious Disease"/>
            <person name="Wu L."/>
            <person name="Ma J."/>
        </authorList>
    </citation>
    <scope>NUCLEOTIDE SEQUENCE [LARGE SCALE GENOMIC DNA]</scope>
    <source>
        <strain evidence="2">CCUG 62952</strain>
    </source>
</reference>
<comment type="caution">
    <text evidence="1">The sequence shown here is derived from an EMBL/GenBank/DDBJ whole genome shotgun (WGS) entry which is preliminary data.</text>
</comment>
<proteinExistence type="predicted"/>